<keyword evidence="13 19" id="KW-0472">Membrane</keyword>
<keyword evidence="7 19" id="KW-1003">Cell membrane</keyword>
<comment type="catalytic activity">
    <reaction evidence="17 19">
        <text>alpha-ribazole + adenosylcob(III)inamide-GDP = adenosylcob(III)alamin + GMP + H(+)</text>
        <dbReference type="Rhea" id="RHEA:16049"/>
        <dbReference type="ChEBI" id="CHEBI:10329"/>
        <dbReference type="ChEBI" id="CHEBI:15378"/>
        <dbReference type="ChEBI" id="CHEBI:18408"/>
        <dbReference type="ChEBI" id="CHEBI:58115"/>
        <dbReference type="ChEBI" id="CHEBI:60487"/>
        <dbReference type="EC" id="2.7.8.26"/>
    </reaction>
</comment>
<keyword evidence="19" id="KW-0997">Cell inner membrane</keyword>
<reference evidence="21 22" key="1">
    <citation type="journal article" date="2011" name="J. Bacteriol.">
        <title>Complete genome sequence of the plant pathogen Ralstonia solanacearum strain Po82.</title>
        <authorList>
            <person name="Xu J."/>
            <person name="Zheng H.J."/>
            <person name="Liu L."/>
            <person name="Pan Z.C."/>
            <person name="Prior P."/>
            <person name="Tang B."/>
            <person name="Xu J.S."/>
            <person name="Zhang H."/>
            <person name="Tian Q."/>
            <person name="Zhang L.Q."/>
            <person name="Feng J."/>
        </authorList>
    </citation>
    <scope>NUCLEOTIDE SEQUENCE [LARGE SCALE GENOMIC DNA]</scope>
    <source>
        <strain evidence="21 22">Po82</strain>
    </source>
</reference>
<dbReference type="UniPathway" id="UPA00148">
    <property type="reaction ID" value="UER00238"/>
</dbReference>
<dbReference type="PANTHER" id="PTHR34148">
    <property type="entry name" value="ADENOSYLCOBINAMIDE-GDP RIBAZOLETRANSFERASE"/>
    <property type="match status" value="1"/>
</dbReference>
<feature type="compositionally biased region" description="Basic residues" evidence="20">
    <location>
        <begin position="101"/>
        <end position="111"/>
    </location>
</feature>
<evidence type="ECO:0000256" key="8">
    <source>
        <dbReference type="ARBA" id="ARBA00022573"/>
    </source>
</evidence>
<evidence type="ECO:0000256" key="16">
    <source>
        <dbReference type="ARBA" id="ARBA00032853"/>
    </source>
</evidence>
<dbReference type="GO" id="GO:0051073">
    <property type="term" value="F:adenosylcobinamide-GDP ribazoletransferase activity"/>
    <property type="evidence" value="ECO:0007669"/>
    <property type="project" value="UniProtKB-UniRule"/>
</dbReference>
<accession>F6FZ62</accession>
<evidence type="ECO:0000256" key="11">
    <source>
        <dbReference type="ARBA" id="ARBA00022842"/>
    </source>
</evidence>
<name>F6FZ62_RALS8</name>
<comment type="pathway">
    <text evidence="3 19">Cofactor biosynthesis; adenosylcobalamin biosynthesis; adenosylcobalamin from cob(II)yrinate a,c-diamide: step 7/7.</text>
</comment>
<evidence type="ECO:0000313" key="22">
    <source>
        <dbReference type="Proteomes" id="UP000007953"/>
    </source>
</evidence>
<evidence type="ECO:0000256" key="6">
    <source>
        <dbReference type="ARBA" id="ARBA00015850"/>
    </source>
</evidence>
<evidence type="ECO:0000256" key="5">
    <source>
        <dbReference type="ARBA" id="ARBA00013200"/>
    </source>
</evidence>
<gene>
    <name evidence="19 21" type="primary">cobS</name>
    <name evidence="21" type="ordered locus">RSPO_c01052</name>
</gene>
<dbReference type="KEGG" id="rsn:RSPO_c01052"/>
<comment type="subcellular location">
    <subcellularLocation>
        <location evidence="19">Cell inner membrane</location>
        <topology evidence="19">Multi-pass membrane protein</topology>
    </subcellularLocation>
    <subcellularLocation>
        <location evidence="2">Cell membrane</location>
        <topology evidence="2">Multi-pass membrane protein</topology>
    </subcellularLocation>
</comment>
<organism evidence="21 22">
    <name type="scientific">Ralstonia solanacearum (strain Po82)</name>
    <dbReference type="NCBI Taxonomy" id="1031711"/>
    <lineage>
        <taxon>Bacteria</taxon>
        <taxon>Pseudomonadati</taxon>
        <taxon>Pseudomonadota</taxon>
        <taxon>Betaproteobacteria</taxon>
        <taxon>Burkholderiales</taxon>
        <taxon>Burkholderiaceae</taxon>
        <taxon>Ralstonia</taxon>
        <taxon>Ralstonia solanacearum species complex</taxon>
    </lineage>
</organism>
<evidence type="ECO:0000256" key="7">
    <source>
        <dbReference type="ARBA" id="ARBA00022475"/>
    </source>
</evidence>
<sequence>MPPARFRAGDRQRGRGHAAVVAERVRIDRCAHRRRHPQLRARAGDDPGATRPCHGAGRAARGGARRTRHQRDRAGRDGHRQYGVGGMPDGAAVRPAGRAMRWARHGPRRRGAGPQAHGAGERIGHAPRYPRAAGRAGLFRRFRDRGHGRRDARSRAAPHGDPGGWLHRFGGGAGGHAHRARGAALLRVRAPVGRAGPPHAAGRAGRRTAAAVVDAPGRGQRCGIGVSAGGLGGGLPARDGDLRQRRRERTVGAAGTGSGGMMDALRETCRSLWMAIGYFTRIPVPASVGFSQDGLNRAARFFPLVGWLVGGAGALAYWLASRTVPAPGAAVAVSMVTTLLLTGAFHEDGLADCADGFGGGYTPEDRLRIMRDSRIGAFGAIAVCMALLLKWQLLMALAAQQAVAVMAAMVAAHAASRGVAVSYLLTHDYVRMEGKAKPVAQPMGWREAAWAAVFGGLPLLWFGVACAAVAAIVLLAARWALGRYFARRLGGITGDCLGLAQQVFELLALWVLLAWTSS</sequence>
<dbReference type="Proteomes" id="UP000007953">
    <property type="component" value="Chromosome"/>
</dbReference>
<evidence type="ECO:0000256" key="12">
    <source>
        <dbReference type="ARBA" id="ARBA00022989"/>
    </source>
</evidence>
<evidence type="ECO:0000256" key="9">
    <source>
        <dbReference type="ARBA" id="ARBA00022679"/>
    </source>
</evidence>
<evidence type="ECO:0000256" key="20">
    <source>
        <dbReference type="SAM" id="MobiDB-lite"/>
    </source>
</evidence>
<evidence type="ECO:0000256" key="1">
    <source>
        <dbReference type="ARBA" id="ARBA00001946"/>
    </source>
</evidence>
<keyword evidence="9 19" id="KW-0808">Transferase</keyword>
<feature type="transmembrane region" description="Helical" evidence="19">
    <location>
        <begin position="326"/>
        <end position="345"/>
    </location>
</feature>
<evidence type="ECO:0000256" key="4">
    <source>
        <dbReference type="ARBA" id="ARBA00010561"/>
    </source>
</evidence>
<comment type="similarity">
    <text evidence="4 19">Belongs to the CobS family.</text>
</comment>
<evidence type="ECO:0000256" key="18">
    <source>
        <dbReference type="ARBA" id="ARBA00049504"/>
    </source>
</evidence>
<keyword evidence="8 19" id="KW-0169">Cobalamin biosynthesis</keyword>
<dbReference type="EMBL" id="CP002819">
    <property type="protein sequence ID" value="AEG68353.1"/>
    <property type="molecule type" value="Genomic_DNA"/>
</dbReference>
<feature type="transmembrane region" description="Helical" evidence="19">
    <location>
        <begin position="403"/>
        <end position="426"/>
    </location>
</feature>
<feature type="transmembrane region" description="Helical" evidence="19">
    <location>
        <begin position="301"/>
        <end position="320"/>
    </location>
</feature>
<protein>
    <recommendedName>
        <fullName evidence="6 19">Adenosylcobinamide-GDP ribazoletransferase</fullName>
        <ecNumber evidence="5 19">2.7.8.26</ecNumber>
    </recommendedName>
    <alternativeName>
        <fullName evidence="16 19">Cobalamin synthase</fullName>
    </alternativeName>
    <alternativeName>
        <fullName evidence="15 19">Cobalamin-5'-phosphate synthase</fullName>
    </alternativeName>
</protein>
<dbReference type="PANTHER" id="PTHR34148:SF1">
    <property type="entry name" value="ADENOSYLCOBINAMIDE-GDP RIBAZOLETRANSFERASE"/>
    <property type="match status" value="1"/>
</dbReference>
<evidence type="ECO:0000256" key="2">
    <source>
        <dbReference type="ARBA" id="ARBA00004651"/>
    </source>
</evidence>
<evidence type="ECO:0000256" key="17">
    <source>
        <dbReference type="ARBA" id="ARBA00048623"/>
    </source>
</evidence>
<evidence type="ECO:0000313" key="21">
    <source>
        <dbReference type="EMBL" id="AEG68353.1"/>
    </source>
</evidence>
<dbReference type="HAMAP" id="MF_00719">
    <property type="entry name" value="CobS"/>
    <property type="match status" value="1"/>
</dbReference>
<dbReference type="eggNOG" id="COG0368">
    <property type="taxonomic scope" value="Bacteria"/>
</dbReference>
<dbReference type="GO" id="GO:0009236">
    <property type="term" value="P:cobalamin biosynthetic process"/>
    <property type="evidence" value="ECO:0007669"/>
    <property type="project" value="UniProtKB-UniRule"/>
</dbReference>
<keyword evidence="11 19" id="KW-0460">Magnesium</keyword>
<dbReference type="HOGENOM" id="CLU_525690_0_0_4"/>
<feature type="region of interest" description="Disordered" evidence="20">
    <location>
        <begin position="146"/>
        <end position="165"/>
    </location>
</feature>
<comment type="catalytic activity">
    <reaction evidence="18 19">
        <text>alpha-ribazole 5'-phosphate + adenosylcob(III)inamide-GDP = adenosylcob(III)alamin 5'-phosphate + GMP + H(+)</text>
        <dbReference type="Rhea" id="RHEA:23560"/>
        <dbReference type="ChEBI" id="CHEBI:15378"/>
        <dbReference type="ChEBI" id="CHEBI:57918"/>
        <dbReference type="ChEBI" id="CHEBI:58115"/>
        <dbReference type="ChEBI" id="CHEBI:60487"/>
        <dbReference type="ChEBI" id="CHEBI:60493"/>
        <dbReference type="EC" id="2.7.8.26"/>
    </reaction>
</comment>
<evidence type="ECO:0000256" key="15">
    <source>
        <dbReference type="ARBA" id="ARBA00032605"/>
    </source>
</evidence>
<dbReference type="InterPro" id="IPR003805">
    <property type="entry name" value="CobS"/>
</dbReference>
<feature type="region of interest" description="Disordered" evidence="20">
    <location>
        <begin position="32"/>
        <end position="127"/>
    </location>
</feature>
<keyword evidence="10 19" id="KW-0812">Transmembrane</keyword>
<dbReference type="GO" id="GO:0008818">
    <property type="term" value="F:cobalamin 5'-phosphate synthase activity"/>
    <property type="evidence" value="ECO:0007669"/>
    <property type="project" value="UniProtKB-UniRule"/>
</dbReference>
<evidence type="ECO:0000256" key="19">
    <source>
        <dbReference type="HAMAP-Rule" id="MF_00719"/>
    </source>
</evidence>
<proteinExistence type="inferred from homology"/>
<evidence type="ECO:0000256" key="13">
    <source>
        <dbReference type="ARBA" id="ARBA00023136"/>
    </source>
</evidence>
<dbReference type="GO" id="GO:0005886">
    <property type="term" value="C:plasma membrane"/>
    <property type="evidence" value="ECO:0007669"/>
    <property type="project" value="UniProtKB-SubCell"/>
</dbReference>
<comment type="cofactor">
    <cofactor evidence="1 19">
        <name>Mg(2+)</name>
        <dbReference type="ChEBI" id="CHEBI:18420"/>
    </cofactor>
</comment>
<dbReference type="EC" id="2.7.8.26" evidence="5 19"/>
<evidence type="ECO:0000256" key="10">
    <source>
        <dbReference type="ARBA" id="ARBA00022692"/>
    </source>
</evidence>
<evidence type="ECO:0000256" key="3">
    <source>
        <dbReference type="ARBA" id="ARBA00004663"/>
    </source>
</evidence>
<feature type="transmembrane region" description="Helical" evidence="19">
    <location>
        <begin position="375"/>
        <end position="397"/>
    </location>
</feature>
<dbReference type="NCBIfam" id="TIGR00317">
    <property type="entry name" value="cobS"/>
    <property type="match status" value="1"/>
</dbReference>
<dbReference type="Pfam" id="PF02654">
    <property type="entry name" value="CobS"/>
    <property type="match status" value="1"/>
</dbReference>
<dbReference type="PATRIC" id="fig|1031711.3.peg.1031"/>
<feature type="transmembrane region" description="Helical" evidence="19">
    <location>
        <begin position="447"/>
        <end position="477"/>
    </location>
</feature>
<feature type="region of interest" description="Disordered" evidence="20">
    <location>
        <begin position="1"/>
        <end position="20"/>
    </location>
</feature>
<keyword evidence="12 19" id="KW-1133">Transmembrane helix</keyword>
<comment type="function">
    <text evidence="14 19">Joins adenosylcobinamide-GDP and alpha-ribazole to generate adenosylcobalamin (Ado-cobalamin). Also synthesizes adenosylcobalamin 5'-phosphate from adenosylcobinamide-GDP and alpha-ribazole 5'-phosphate.</text>
</comment>
<dbReference type="AlphaFoldDB" id="F6FZ62"/>
<dbReference type="NCBIfam" id="NF001277">
    <property type="entry name" value="PRK00235.1-3"/>
    <property type="match status" value="1"/>
</dbReference>
<evidence type="ECO:0000256" key="14">
    <source>
        <dbReference type="ARBA" id="ARBA00025228"/>
    </source>
</evidence>